<dbReference type="InterPro" id="IPR006694">
    <property type="entry name" value="Fatty_acid_hydroxylase"/>
</dbReference>
<evidence type="ECO:0000256" key="18">
    <source>
        <dbReference type="SAM" id="Phobius"/>
    </source>
</evidence>
<dbReference type="AlphaFoldDB" id="A0AA89BXH5"/>
<comment type="similarity">
    <text evidence="2 14">Belongs to the sterol desaturase family. SCS7 subfamily.</text>
</comment>
<dbReference type="PRINTS" id="PR00363">
    <property type="entry name" value="CYTOCHROMEB5"/>
</dbReference>
<dbReference type="SMART" id="SM01117">
    <property type="entry name" value="Cyt-b5"/>
    <property type="match status" value="1"/>
</dbReference>
<keyword evidence="5 14" id="KW-0479">Metal-binding</keyword>
<keyword evidence="16" id="KW-0349">Heme</keyword>
<evidence type="ECO:0000256" key="7">
    <source>
        <dbReference type="ARBA" id="ARBA00022832"/>
    </source>
</evidence>
<dbReference type="EMBL" id="VSWD01000012">
    <property type="protein sequence ID" value="KAK3086295.1"/>
    <property type="molecule type" value="Genomic_DNA"/>
</dbReference>
<feature type="binding site" description="axial binding residue" evidence="16">
    <location>
        <position position="36"/>
    </location>
    <ligand>
        <name>heme</name>
        <dbReference type="ChEBI" id="CHEBI:30413"/>
    </ligand>
    <ligandPart>
        <name>Fe</name>
        <dbReference type="ChEBI" id="CHEBI:18248"/>
    </ligandPart>
</feature>
<feature type="binding site" evidence="15">
    <location>
        <position position="258"/>
    </location>
    <ligand>
        <name>Zn(2+)</name>
        <dbReference type="ChEBI" id="CHEBI:29105"/>
        <label>1</label>
    </ligand>
</feature>
<keyword evidence="11 14" id="KW-0443">Lipid metabolism</keyword>
<keyword evidence="3 14" id="KW-0444">Lipid biosynthesis</keyword>
<dbReference type="EC" id="1.-.-.-" evidence="14"/>
<feature type="compositionally biased region" description="Polar residues" evidence="17">
    <location>
        <begin position="116"/>
        <end position="129"/>
    </location>
</feature>
<keyword evidence="9 18" id="KW-1133">Transmembrane helix</keyword>
<keyword evidence="8 15" id="KW-0862">Zinc</keyword>
<keyword evidence="7 14" id="KW-0276">Fatty acid metabolism</keyword>
<dbReference type="PROSITE" id="PS50255">
    <property type="entry name" value="CYTOCHROME_B5_2"/>
    <property type="match status" value="1"/>
</dbReference>
<keyword evidence="10 14" id="KW-0560">Oxidoreductase</keyword>
<evidence type="ECO:0000256" key="15">
    <source>
        <dbReference type="PIRSR" id="PIRSR005149-1"/>
    </source>
</evidence>
<dbReference type="Gene3D" id="3.10.120.10">
    <property type="entry name" value="Cytochrome b5-like heme/steroid binding domain"/>
    <property type="match status" value="1"/>
</dbReference>
<feature type="binding site" evidence="15">
    <location>
        <position position="362"/>
    </location>
    <ligand>
        <name>Zn(2+)</name>
        <dbReference type="ChEBI" id="CHEBI:29105"/>
        <label>1</label>
    </ligand>
</feature>
<feature type="transmembrane region" description="Helical" evidence="18">
    <location>
        <begin position="294"/>
        <end position="312"/>
    </location>
</feature>
<dbReference type="PIRSF" id="PIRSF005149">
    <property type="entry name" value="IPC-B_HD"/>
    <property type="match status" value="1"/>
</dbReference>
<dbReference type="Pfam" id="PF00173">
    <property type="entry name" value="Cyt-b5"/>
    <property type="match status" value="1"/>
</dbReference>
<comment type="function">
    <text evidence="14">Catalyzes stereospecific hydroxylation of free fatty acids at the C-2 position to produce (R)-2-hydroxy fatty acids, which are building blocks of sphingolipids and glycosphingolipids common in neural tissue and epidermis. Plays an essential role in the synthesis of galactosphingolipids of the myelin sheath. Responsible for the synthesis of sphingolipids and glycosphingolipids involved in the formation of epidermal lamellar bodies critical for skin permeability barrier. Participates in the synthesis of glycosphingolipids and a fraction of type II wax diesters in sebaceous gland, specifically regulating hair follicle homeostasis. Involved in the synthesis of sphingolipids of plasma membrane rafts, controlling lipid raft mobility and trafficking of raft-associated proteins.</text>
</comment>
<evidence type="ECO:0000256" key="13">
    <source>
        <dbReference type="ARBA" id="ARBA00023160"/>
    </source>
</evidence>
<feature type="binding site" evidence="15">
    <location>
        <position position="343"/>
    </location>
    <ligand>
        <name>Zn(2+)</name>
        <dbReference type="ChEBI" id="CHEBI:29105"/>
        <label>1</label>
    </ligand>
</feature>
<feature type="binding site" evidence="15">
    <location>
        <position position="359"/>
    </location>
    <ligand>
        <name>Zn(2+)</name>
        <dbReference type="ChEBI" id="CHEBI:29105"/>
        <label>1</label>
    </ligand>
</feature>
<keyword evidence="21" id="KW-1185">Reference proteome</keyword>
<feature type="binding site" evidence="15">
    <location>
        <position position="281"/>
    </location>
    <ligand>
        <name>Zn(2+)</name>
        <dbReference type="ChEBI" id="CHEBI:29105"/>
        <label>1</label>
    </ligand>
</feature>
<comment type="cofactor">
    <cofactor evidence="16">
        <name>Fe cation</name>
        <dbReference type="ChEBI" id="CHEBI:24875"/>
    </cofactor>
</comment>
<dbReference type="GO" id="GO:0080132">
    <property type="term" value="F:fatty acid 2-hydroxylase activity"/>
    <property type="evidence" value="ECO:0007669"/>
    <property type="project" value="InterPro"/>
</dbReference>
<dbReference type="GO" id="GO:0005506">
    <property type="term" value="F:iron ion binding"/>
    <property type="evidence" value="ECO:0007669"/>
    <property type="project" value="UniProtKB-UniRule"/>
</dbReference>
<evidence type="ECO:0000256" key="9">
    <source>
        <dbReference type="ARBA" id="ARBA00022989"/>
    </source>
</evidence>
<feature type="transmembrane region" description="Helical" evidence="18">
    <location>
        <begin position="259"/>
        <end position="282"/>
    </location>
</feature>
<reference evidence="20" key="1">
    <citation type="submission" date="2019-08" db="EMBL/GenBank/DDBJ databases">
        <title>The improved chromosome-level genome for the pearl oyster Pinctada fucata martensii using PacBio sequencing and Hi-C.</title>
        <authorList>
            <person name="Zheng Z."/>
        </authorList>
    </citation>
    <scope>NUCLEOTIDE SEQUENCE</scope>
    <source>
        <strain evidence="20">ZZ-2019</strain>
        <tissue evidence="20">Adductor muscle</tissue>
    </source>
</reference>
<evidence type="ECO:0000256" key="11">
    <source>
        <dbReference type="ARBA" id="ARBA00023098"/>
    </source>
</evidence>
<evidence type="ECO:0000256" key="8">
    <source>
        <dbReference type="ARBA" id="ARBA00022833"/>
    </source>
</evidence>
<evidence type="ECO:0000256" key="5">
    <source>
        <dbReference type="ARBA" id="ARBA00022723"/>
    </source>
</evidence>
<dbReference type="PANTHER" id="PTHR12863">
    <property type="entry name" value="FATTY ACID HYDROXYLASE"/>
    <property type="match status" value="1"/>
</dbReference>
<evidence type="ECO:0000256" key="10">
    <source>
        <dbReference type="ARBA" id="ARBA00023002"/>
    </source>
</evidence>
<name>A0AA89BXH5_PINIB</name>
<evidence type="ECO:0000256" key="16">
    <source>
        <dbReference type="PIRSR" id="PIRSR005149-50"/>
    </source>
</evidence>
<dbReference type="Proteomes" id="UP001186944">
    <property type="component" value="Unassembled WGS sequence"/>
</dbReference>
<feature type="binding site" evidence="15">
    <location>
        <position position="339"/>
    </location>
    <ligand>
        <name>Zn(2+)</name>
        <dbReference type="ChEBI" id="CHEBI:29105"/>
        <label>1</label>
    </ligand>
</feature>
<keyword evidence="13 14" id="KW-0275">Fatty acid biosynthesis</keyword>
<evidence type="ECO:0000256" key="14">
    <source>
        <dbReference type="PIRNR" id="PIRNR005149"/>
    </source>
</evidence>
<evidence type="ECO:0000256" key="17">
    <source>
        <dbReference type="SAM" id="MobiDB-lite"/>
    </source>
</evidence>
<accession>A0AA89BXH5</accession>
<dbReference type="InterPro" id="IPR001199">
    <property type="entry name" value="Cyt_B5-like_heme/steroid-bd"/>
</dbReference>
<feature type="binding site" evidence="15">
    <location>
        <position position="284"/>
    </location>
    <ligand>
        <name>Zn(2+)</name>
        <dbReference type="ChEBI" id="CHEBI:29105"/>
        <label>1</label>
    </ligand>
</feature>
<evidence type="ECO:0000256" key="12">
    <source>
        <dbReference type="ARBA" id="ARBA00023136"/>
    </source>
</evidence>
<gene>
    <name evidence="20" type="ORF">FSP39_016443</name>
</gene>
<dbReference type="GO" id="GO:0006633">
    <property type="term" value="P:fatty acid biosynthetic process"/>
    <property type="evidence" value="ECO:0007669"/>
    <property type="project" value="UniProtKB-KW"/>
</dbReference>
<keyword evidence="14 16" id="KW-0408">Iron</keyword>
<evidence type="ECO:0000256" key="3">
    <source>
        <dbReference type="ARBA" id="ARBA00022516"/>
    </source>
</evidence>
<evidence type="ECO:0000256" key="6">
    <source>
        <dbReference type="ARBA" id="ARBA00022824"/>
    </source>
</evidence>
<dbReference type="PANTHER" id="PTHR12863:SF1">
    <property type="entry name" value="FATTY ACID 2-HYDROXYLASE"/>
    <property type="match status" value="1"/>
</dbReference>
<feature type="transmembrane region" description="Helical" evidence="18">
    <location>
        <begin position="235"/>
        <end position="253"/>
    </location>
</feature>
<organism evidence="20 21">
    <name type="scientific">Pinctada imbricata</name>
    <name type="common">Atlantic pearl-oyster</name>
    <name type="synonym">Pinctada martensii</name>
    <dbReference type="NCBI Taxonomy" id="66713"/>
    <lineage>
        <taxon>Eukaryota</taxon>
        <taxon>Metazoa</taxon>
        <taxon>Spiralia</taxon>
        <taxon>Lophotrochozoa</taxon>
        <taxon>Mollusca</taxon>
        <taxon>Bivalvia</taxon>
        <taxon>Autobranchia</taxon>
        <taxon>Pteriomorphia</taxon>
        <taxon>Pterioida</taxon>
        <taxon>Pterioidea</taxon>
        <taxon>Pteriidae</taxon>
        <taxon>Pinctada</taxon>
    </lineage>
</organism>
<feature type="transmembrane region" description="Helical" evidence="18">
    <location>
        <begin position="195"/>
        <end position="214"/>
    </location>
</feature>
<keyword evidence="12 14" id="KW-0472">Membrane</keyword>
<evidence type="ECO:0000313" key="20">
    <source>
        <dbReference type="EMBL" id="KAK3086295.1"/>
    </source>
</evidence>
<comment type="subcellular location">
    <subcellularLocation>
        <location evidence="1">Endoplasmic reticulum membrane</location>
        <topology evidence="1">Multi-pass membrane protein</topology>
    </subcellularLocation>
</comment>
<feature type="domain" description="Cytochrome b5 heme-binding" evidence="19">
    <location>
        <begin position="1"/>
        <end position="80"/>
    </location>
</feature>
<keyword evidence="6 14" id="KW-0256">Endoplasmic reticulum</keyword>
<feature type="binding site" evidence="15">
    <location>
        <position position="363"/>
    </location>
    <ligand>
        <name>Zn(2+)</name>
        <dbReference type="ChEBI" id="CHEBI:29105"/>
        <label>1</label>
    </ligand>
</feature>
<proteinExistence type="inferred from homology"/>
<feature type="binding site" evidence="15">
    <location>
        <position position="285"/>
    </location>
    <ligand>
        <name>Zn(2+)</name>
        <dbReference type="ChEBI" id="CHEBI:29105"/>
        <label>1</label>
    </ligand>
</feature>
<dbReference type="GO" id="GO:0005789">
    <property type="term" value="C:endoplasmic reticulum membrane"/>
    <property type="evidence" value="ECO:0007669"/>
    <property type="project" value="UniProtKB-SubCell"/>
</dbReference>
<comment type="cofactor">
    <cofactor evidence="14 15">
        <name>Zn(2+)</name>
        <dbReference type="ChEBI" id="CHEBI:29105"/>
    </cofactor>
    <text evidence="14 15">Binds 2 Zn(2+) ions per subunit that likely form a catalytic dimetal center.</text>
</comment>
<sequence length="381" mass="44391">MMELCEDQIDNLRKSGRIIVFHNNKVYDVTEFADRHPGGREYMEEHAGRDVTQVMKAEKPHSHSLAAYSILKTYHIGHLTQKNGKLKHRDKNGEIHSYTNGSINGKIENGITHRMTNGKSESNGTVHTKQNGEIRKKPRWGPSDGKDDLIDWNKPILFQVPYLGDKYWEWVHTPIDGRFRLFYSDICEFCSVCPWWLVPLIWVPFIFTLLYLSYQGFQDGPVLWWATITKGLPMSMYHMPVLFLLGLLMWTLVEYVIHRWLFHMCPPANFPSIIWLHFLLHGQHHKAPMDKKRLVFPPVPCACLAFVVYSVYAMFAPATIAMCLFAGTVTGYVAYDMVHYYIHHGTPYGSYFKSLKSYHVKHHYKDQTRGQYDQHHLICVT</sequence>
<feature type="region of interest" description="Disordered" evidence="17">
    <location>
        <begin position="116"/>
        <end position="141"/>
    </location>
</feature>
<feature type="binding site" description="axial binding residue" evidence="16">
    <location>
        <position position="63"/>
    </location>
    <ligand>
        <name>heme</name>
        <dbReference type="ChEBI" id="CHEBI:30413"/>
    </ligand>
    <ligandPart>
        <name>Fe</name>
        <dbReference type="ChEBI" id="CHEBI:18248"/>
    </ligandPart>
</feature>
<evidence type="ECO:0000256" key="2">
    <source>
        <dbReference type="ARBA" id="ARBA00005747"/>
    </source>
</evidence>
<comment type="caution">
    <text evidence="20">The sequence shown here is derived from an EMBL/GenBank/DDBJ whole genome shotgun (WGS) entry which is preliminary data.</text>
</comment>
<dbReference type="Pfam" id="PF04116">
    <property type="entry name" value="FA_hydroxylase"/>
    <property type="match status" value="1"/>
</dbReference>
<dbReference type="SUPFAM" id="SSF55856">
    <property type="entry name" value="Cytochrome b5-like heme/steroid binding domain"/>
    <property type="match status" value="1"/>
</dbReference>
<evidence type="ECO:0000259" key="19">
    <source>
        <dbReference type="PROSITE" id="PS50255"/>
    </source>
</evidence>
<evidence type="ECO:0000256" key="1">
    <source>
        <dbReference type="ARBA" id="ARBA00004477"/>
    </source>
</evidence>
<dbReference type="InterPro" id="IPR036400">
    <property type="entry name" value="Cyt_B5-like_heme/steroid_sf"/>
</dbReference>
<evidence type="ECO:0000313" key="21">
    <source>
        <dbReference type="Proteomes" id="UP001186944"/>
    </source>
</evidence>
<evidence type="ECO:0000256" key="4">
    <source>
        <dbReference type="ARBA" id="ARBA00022692"/>
    </source>
</evidence>
<keyword evidence="4 18" id="KW-0812">Transmembrane</keyword>
<feature type="binding site" evidence="15">
    <location>
        <position position="263"/>
    </location>
    <ligand>
        <name>Zn(2+)</name>
        <dbReference type="ChEBI" id="CHEBI:29105"/>
        <label>1</label>
    </ligand>
</feature>
<dbReference type="InterPro" id="IPR014430">
    <property type="entry name" value="Scs7"/>
</dbReference>
<feature type="transmembrane region" description="Helical" evidence="18">
    <location>
        <begin position="318"/>
        <end position="335"/>
    </location>
</feature>
<protein>
    <recommendedName>
        <fullName evidence="14">Fatty acid 2-hydroxylase</fullName>
        <ecNumber evidence="14">1.-.-.-</ecNumber>
    </recommendedName>
</protein>